<feature type="transmembrane region" description="Helical" evidence="6">
    <location>
        <begin position="435"/>
        <end position="457"/>
    </location>
</feature>
<comment type="subcellular location">
    <subcellularLocation>
        <location evidence="1">Membrane</location>
        <topology evidence="1">Multi-pass membrane protein</topology>
    </subcellularLocation>
</comment>
<keyword evidence="3 6" id="KW-0812">Transmembrane</keyword>
<gene>
    <name evidence="7" type="ORF">PV10_04156</name>
</gene>
<evidence type="ECO:0008006" key="9">
    <source>
        <dbReference type="Google" id="ProtNLM"/>
    </source>
</evidence>
<keyword evidence="2" id="KW-0813">Transport</keyword>
<feature type="transmembrane region" description="Helical" evidence="6">
    <location>
        <begin position="365"/>
        <end position="386"/>
    </location>
</feature>
<dbReference type="EMBL" id="KN847522">
    <property type="protein sequence ID" value="KIV92896.1"/>
    <property type="molecule type" value="Genomic_DNA"/>
</dbReference>
<dbReference type="InterPro" id="IPR002293">
    <property type="entry name" value="AA/rel_permease1"/>
</dbReference>
<feature type="transmembrane region" description="Helical" evidence="6">
    <location>
        <begin position="392"/>
        <end position="414"/>
    </location>
</feature>
<dbReference type="GO" id="GO:0016020">
    <property type="term" value="C:membrane"/>
    <property type="evidence" value="ECO:0007669"/>
    <property type="project" value="UniProtKB-SubCell"/>
</dbReference>
<dbReference type="GeneID" id="27322001"/>
<evidence type="ECO:0000256" key="6">
    <source>
        <dbReference type="SAM" id="Phobius"/>
    </source>
</evidence>
<protein>
    <recommendedName>
        <fullName evidence="9">Amino acid permease/ SLC12A domain-containing protein</fullName>
    </recommendedName>
</protein>
<sequence length="543" mass="58937">MTTHQEPMSVDELQMRAQGHTSELPRQFSLLSTLALAFAITNSWVGYSATFVIPMFAAGGPGVVYGLVVATIACCIITVGLAEQASAFPSSGGQYHFTYMVAPDAWKASLSFFVGWLSIFAWWMTAASAFIFCAQIILYLASSYHPDFVGSQWQVYLVYVALLAMSTALIILRPRQMPTAEIIFFGMSIVGFVVFFIAVLAVSSDQPKQSASNVFAEWNNQTGWGDGVAFLIAVGQCMYTYLAIDAATHIAEEMPNPATAVPRAMGLTMLIGMVTVFAWTMVFLFCATDYDEALATGVPIIGICRQAFDSRAGAAVFGAWLLMIYLGAATSCLFTAGRLTWAFARDNGLPGSRLFAKVNSRLEMPMNATLVSFGFCLFYGLIYIASTTAFNSFISLAVFGSNVTYVFPQAVALLRGRNVALPPRKLDLGPIFGSFVNAFSTLWMVLFGIIFCFPNFLPVTIDTMNYLSVVVVGILVFILGCWWFAKRETYSGPEVNFEDMKEIAALGLDSSLRGAQTLVGQVETAANGADAAAWNGEEKRPQG</sequence>
<organism evidence="7 8">
    <name type="scientific">Exophiala mesophila</name>
    <name type="common">Black yeast-like fungus</name>
    <dbReference type="NCBI Taxonomy" id="212818"/>
    <lineage>
        <taxon>Eukaryota</taxon>
        <taxon>Fungi</taxon>
        <taxon>Dikarya</taxon>
        <taxon>Ascomycota</taxon>
        <taxon>Pezizomycotina</taxon>
        <taxon>Eurotiomycetes</taxon>
        <taxon>Chaetothyriomycetidae</taxon>
        <taxon>Chaetothyriales</taxon>
        <taxon>Herpotrichiellaceae</taxon>
        <taxon>Exophiala</taxon>
    </lineage>
</organism>
<accession>A0A0D1XXD8</accession>
<feature type="transmembrane region" description="Helical" evidence="6">
    <location>
        <begin position="113"/>
        <end position="141"/>
    </location>
</feature>
<reference evidence="7 8" key="1">
    <citation type="submission" date="2015-01" db="EMBL/GenBank/DDBJ databases">
        <title>The Genome Sequence of Exophiala mesophila CBS40295.</title>
        <authorList>
            <consortium name="The Broad Institute Genomics Platform"/>
            <person name="Cuomo C."/>
            <person name="de Hoog S."/>
            <person name="Gorbushina A."/>
            <person name="Stielow B."/>
            <person name="Teixiera M."/>
            <person name="Abouelleil A."/>
            <person name="Chapman S.B."/>
            <person name="Priest M."/>
            <person name="Young S.K."/>
            <person name="Wortman J."/>
            <person name="Nusbaum C."/>
            <person name="Birren B."/>
        </authorList>
    </citation>
    <scope>NUCLEOTIDE SEQUENCE [LARGE SCALE GENOMIC DNA]</scope>
    <source>
        <strain evidence="7 8">CBS 40295</strain>
    </source>
</reference>
<feature type="transmembrane region" description="Helical" evidence="6">
    <location>
        <begin position="223"/>
        <end position="244"/>
    </location>
</feature>
<feature type="transmembrane region" description="Helical" evidence="6">
    <location>
        <begin position="34"/>
        <end position="57"/>
    </location>
</feature>
<dbReference type="Proteomes" id="UP000054302">
    <property type="component" value="Unassembled WGS sequence"/>
</dbReference>
<feature type="transmembrane region" description="Helical" evidence="6">
    <location>
        <begin position="153"/>
        <end position="172"/>
    </location>
</feature>
<feature type="transmembrane region" description="Helical" evidence="6">
    <location>
        <begin position="317"/>
        <end position="344"/>
    </location>
</feature>
<evidence type="ECO:0000256" key="1">
    <source>
        <dbReference type="ARBA" id="ARBA00004141"/>
    </source>
</evidence>
<dbReference type="GO" id="GO:0022857">
    <property type="term" value="F:transmembrane transporter activity"/>
    <property type="evidence" value="ECO:0007669"/>
    <property type="project" value="InterPro"/>
</dbReference>
<dbReference type="OrthoDB" id="2417308at2759"/>
<dbReference type="AlphaFoldDB" id="A0A0D1XXD8"/>
<keyword evidence="4 6" id="KW-1133">Transmembrane helix</keyword>
<evidence type="ECO:0000256" key="4">
    <source>
        <dbReference type="ARBA" id="ARBA00022989"/>
    </source>
</evidence>
<evidence type="ECO:0000313" key="7">
    <source>
        <dbReference type="EMBL" id="KIV92896.1"/>
    </source>
</evidence>
<feature type="transmembrane region" description="Helical" evidence="6">
    <location>
        <begin position="63"/>
        <end position="82"/>
    </location>
</feature>
<evidence type="ECO:0000256" key="2">
    <source>
        <dbReference type="ARBA" id="ARBA00022448"/>
    </source>
</evidence>
<evidence type="ECO:0000256" key="3">
    <source>
        <dbReference type="ARBA" id="ARBA00022692"/>
    </source>
</evidence>
<dbReference type="PIRSF" id="PIRSF006060">
    <property type="entry name" value="AA_transporter"/>
    <property type="match status" value="1"/>
</dbReference>
<dbReference type="PANTHER" id="PTHR45649">
    <property type="entry name" value="AMINO-ACID PERMEASE BAT1"/>
    <property type="match status" value="1"/>
</dbReference>
<dbReference type="PANTHER" id="PTHR45649:SF11">
    <property type="entry name" value="TRANSPORTER, PUTATIVE (EUROFUNG)-RELATED"/>
    <property type="match status" value="1"/>
</dbReference>
<feature type="transmembrane region" description="Helical" evidence="6">
    <location>
        <begin position="463"/>
        <end position="485"/>
    </location>
</feature>
<proteinExistence type="predicted"/>
<name>A0A0D1XXD8_EXOME</name>
<dbReference type="VEuPathDB" id="FungiDB:PV10_04156"/>
<dbReference type="STRING" id="212818.A0A0D1XXD8"/>
<evidence type="ECO:0000256" key="5">
    <source>
        <dbReference type="ARBA" id="ARBA00023136"/>
    </source>
</evidence>
<dbReference type="Gene3D" id="1.20.1740.10">
    <property type="entry name" value="Amino acid/polyamine transporter I"/>
    <property type="match status" value="1"/>
</dbReference>
<dbReference type="Pfam" id="PF13520">
    <property type="entry name" value="AA_permease_2"/>
    <property type="match status" value="1"/>
</dbReference>
<evidence type="ECO:0000313" key="8">
    <source>
        <dbReference type="Proteomes" id="UP000054302"/>
    </source>
</evidence>
<feature type="transmembrane region" description="Helical" evidence="6">
    <location>
        <begin position="184"/>
        <end position="203"/>
    </location>
</feature>
<dbReference type="HOGENOM" id="CLU_004495_2_4_1"/>
<dbReference type="RefSeq" id="XP_016224470.1">
    <property type="nucleotide sequence ID" value="XM_016368682.1"/>
</dbReference>
<keyword evidence="8" id="KW-1185">Reference proteome</keyword>
<feature type="transmembrane region" description="Helical" evidence="6">
    <location>
        <begin position="264"/>
        <end position="285"/>
    </location>
</feature>
<keyword evidence="5 6" id="KW-0472">Membrane</keyword>